<protein>
    <submittedName>
        <fullName evidence="1">Uncharacterized protein</fullName>
    </submittedName>
</protein>
<gene>
    <name evidence="1" type="ordered locus">LAC30SC_01335</name>
</gene>
<reference evidence="1 2" key="1">
    <citation type="journal article" date="2011" name="J. Bacteriol.">
        <title>Complete genome sequencing of Lactobacillus acidophilus 30SC, isolated from swine intestine.</title>
        <authorList>
            <person name="Oh S."/>
            <person name="Roh H."/>
            <person name="Ko H.J."/>
            <person name="Kim S."/>
            <person name="Kim K.H."/>
            <person name="Lee S.E."/>
            <person name="Chang I.S."/>
            <person name="Kim S."/>
            <person name="Choi I.G."/>
        </authorList>
    </citation>
    <scope>NUCLEOTIDE SEQUENCE [LARGE SCALE GENOMIC DNA]</scope>
    <source>
        <strain evidence="1 2">30SC</strain>
    </source>
</reference>
<name>F0TIF2_LACAM</name>
<sequence length="125" mass="14100">MANRFKPVVDLNMSLRGAELRVIEIGDRKAYTDDARAKADAQDFPKFVRLQIVEDPSGINTDAEFQVKLRDASNVEIGEQFRLDAGHKKIVGGQLTFWGNKSTYRGRDWIYVNASGKGDHVDDWA</sequence>
<dbReference type="KEGG" id="lai:LAC30SC_01335"/>
<dbReference type="RefSeq" id="WP_013641465.1">
    <property type="nucleotide sequence ID" value="NC_015214.1"/>
</dbReference>
<organism evidence="1 2">
    <name type="scientific">Lactobacillus amylovorus</name>
    <dbReference type="NCBI Taxonomy" id="1604"/>
    <lineage>
        <taxon>Bacteria</taxon>
        <taxon>Bacillati</taxon>
        <taxon>Bacillota</taxon>
        <taxon>Bacilli</taxon>
        <taxon>Lactobacillales</taxon>
        <taxon>Lactobacillaceae</taxon>
        <taxon>Lactobacillus</taxon>
    </lineage>
</organism>
<dbReference type="STRING" id="1604.LAC30SC_01335"/>
<accession>F0TIF2</accession>
<dbReference type="EMBL" id="CP002559">
    <property type="protein sequence ID" value="ADZ06459.1"/>
    <property type="molecule type" value="Genomic_DNA"/>
</dbReference>
<evidence type="ECO:0000313" key="2">
    <source>
        <dbReference type="Proteomes" id="UP000007491"/>
    </source>
</evidence>
<dbReference type="OrthoDB" id="2326379at2"/>
<reference key="2">
    <citation type="submission" date="2011-02" db="EMBL/GenBank/DDBJ databases">
        <authorList>
            <person name="Roh H."/>
            <person name="Ko H.-J."/>
            <person name="Kim S.-H."/>
            <person name="Choi I.-G."/>
            <person name="Oh S."/>
        </authorList>
    </citation>
    <scope>NUCLEOTIDE SEQUENCE</scope>
    <source>
        <strain>30SC</strain>
    </source>
</reference>
<proteinExistence type="predicted"/>
<evidence type="ECO:0000313" key="1">
    <source>
        <dbReference type="EMBL" id="ADZ06459.1"/>
    </source>
</evidence>
<dbReference type="HOGENOM" id="CLU_1989731_0_0_9"/>
<dbReference type="AlphaFoldDB" id="F0TIF2"/>
<dbReference type="Proteomes" id="UP000007491">
    <property type="component" value="Chromosome"/>
</dbReference>